<comment type="caution">
    <text evidence="2">The sequence shown here is derived from an EMBL/GenBank/DDBJ whole genome shotgun (WGS) entry which is preliminary data.</text>
</comment>
<feature type="non-terminal residue" evidence="2">
    <location>
        <position position="1"/>
    </location>
</feature>
<feature type="compositionally biased region" description="Basic and acidic residues" evidence="1">
    <location>
        <begin position="58"/>
        <end position="75"/>
    </location>
</feature>
<organism evidence="2 3">
    <name type="scientific">Trichomalopsis sarcophagae</name>
    <dbReference type="NCBI Taxonomy" id="543379"/>
    <lineage>
        <taxon>Eukaryota</taxon>
        <taxon>Metazoa</taxon>
        <taxon>Ecdysozoa</taxon>
        <taxon>Arthropoda</taxon>
        <taxon>Hexapoda</taxon>
        <taxon>Insecta</taxon>
        <taxon>Pterygota</taxon>
        <taxon>Neoptera</taxon>
        <taxon>Endopterygota</taxon>
        <taxon>Hymenoptera</taxon>
        <taxon>Apocrita</taxon>
        <taxon>Proctotrupomorpha</taxon>
        <taxon>Chalcidoidea</taxon>
        <taxon>Pteromalidae</taxon>
        <taxon>Pteromalinae</taxon>
        <taxon>Trichomalopsis</taxon>
    </lineage>
</organism>
<gene>
    <name evidence="2" type="ORF">TSAR_004880</name>
</gene>
<protein>
    <submittedName>
        <fullName evidence="2">Uncharacterized protein</fullName>
    </submittedName>
</protein>
<proteinExistence type="predicted"/>
<reference evidence="2 3" key="1">
    <citation type="journal article" date="2017" name="Curr. Biol.">
        <title>The Evolution of Venom by Co-option of Single-Copy Genes.</title>
        <authorList>
            <person name="Martinson E.O."/>
            <person name="Mrinalini"/>
            <person name="Kelkar Y.D."/>
            <person name="Chang C.H."/>
            <person name="Werren J.H."/>
        </authorList>
    </citation>
    <scope>NUCLEOTIDE SEQUENCE [LARGE SCALE GENOMIC DNA]</scope>
    <source>
        <strain evidence="2 3">Alberta</strain>
        <tissue evidence="2">Whole body</tissue>
    </source>
</reference>
<evidence type="ECO:0000256" key="1">
    <source>
        <dbReference type="SAM" id="MobiDB-lite"/>
    </source>
</evidence>
<dbReference type="AlphaFoldDB" id="A0A232EW38"/>
<keyword evidence="3" id="KW-1185">Reference proteome</keyword>
<accession>A0A232EW38</accession>
<dbReference type="EMBL" id="NNAY01001920">
    <property type="protein sequence ID" value="OXU22568.1"/>
    <property type="molecule type" value="Genomic_DNA"/>
</dbReference>
<feature type="non-terminal residue" evidence="2">
    <location>
        <position position="75"/>
    </location>
</feature>
<dbReference type="Proteomes" id="UP000215335">
    <property type="component" value="Unassembled WGS sequence"/>
</dbReference>
<name>A0A232EW38_9HYME</name>
<sequence length="75" mass="8595">CSKHTRATPSCITWYVGLYPALRASRSEASLLLLKLPPHEYTHTDTLAAMEKTHRRRRESETERGRAESCGSRHE</sequence>
<evidence type="ECO:0000313" key="2">
    <source>
        <dbReference type="EMBL" id="OXU22568.1"/>
    </source>
</evidence>
<evidence type="ECO:0000313" key="3">
    <source>
        <dbReference type="Proteomes" id="UP000215335"/>
    </source>
</evidence>
<feature type="region of interest" description="Disordered" evidence="1">
    <location>
        <begin position="44"/>
        <end position="75"/>
    </location>
</feature>